<proteinExistence type="inferred from homology"/>
<dbReference type="GO" id="GO:0018578">
    <property type="term" value="F:protocatechuate 3,4-dioxygenase activity"/>
    <property type="evidence" value="ECO:0007669"/>
    <property type="project" value="UniProtKB-EC"/>
</dbReference>
<protein>
    <submittedName>
        <fullName evidence="5">Protocatechuate 3,4-dioxygenase beta chain</fullName>
        <ecNumber evidence="5">1.13.11.3</ecNumber>
    </submittedName>
</protein>
<feature type="domain" description="Intradiol ring-cleavage dioxygenases" evidence="4">
    <location>
        <begin position="37"/>
        <end position="211"/>
    </location>
</feature>
<dbReference type="InterPro" id="IPR050770">
    <property type="entry name" value="Intradiol_RC_Dioxygenase"/>
</dbReference>
<comment type="similarity">
    <text evidence="1">Belongs to the intradiol ring-cleavage dioxygenase family.</text>
</comment>
<sequence length="212" mass="23884">MNRRNLLKITLASVIAGSSVKSPARSAACTPTPPQTEGPFYPIHQQIDKDLDLTQIRGHTKAASGKIIIVEGQLQDKNCKHISHAKVEIWQANQWGRYQHKNDPNKAAIDPDFQGWGITNTDSNGKFQFKTILPGAYPATPSWIRPPHIHFKISHPAYNDLTTQIYFEGQLHNSKDRILLALNAEEQKSVVTQLQKGKSDPWPRYRFNAVLT</sequence>
<dbReference type="SUPFAM" id="SSF49482">
    <property type="entry name" value="Aromatic compound dioxygenase"/>
    <property type="match status" value="1"/>
</dbReference>
<dbReference type="Pfam" id="PF00775">
    <property type="entry name" value="Dioxygenase_C"/>
    <property type="match status" value="1"/>
</dbReference>
<keyword evidence="2 5" id="KW-0223">Dioxygenase</keyword>
<dbReference type="InterPro" id="IPR015889">
    <property type="entry name" value="Intradiol_dOase_core"/>
</dbReference>
<dbReference type="CDD" id="cd03459">
    <property type="entry name" value="3_4-PCD"/>
    <property type="match status" value="1"/>
</dbReference>
<dbReference type="InterPro" id="IPR000627">
    <property type="entry name" value="Intradiol_dOase_C"/>
</dbReference>
<dbReference type="PANTHER" id="PTHR33711:SF10">
    <property type="entry name" value="INTRADIOL RING-CLEAVAGE DIOXYGENASES DOMAIN-CONTAINING PROTEIN"/>
    <property type="match status" value="1"/>
</dbReference>
<dbReference type="EC" id="1.13.11.3" evidence="5"/>
<accession>A0A3B0YGR9</accession>
<evidence type="ECO:0000256" key="2">
    <source>
        <dbReference type="ARBA" id="ARBA00022964"/>
    </source>
</evidence>
<name>A0A3B0YGR9_9ZZZZ</name>
<gene>
    <name evidence="5" type="ORF">MNBD_GAMMA12-668</name>
</gene>
<dbReference type="Gene3D" id="2.60.130.10">
    <property type="entry name" value="Aromatic compound dioxygenase"/>
    <property type="match status" value="1"/>
</dbReference>
<dbReference type="PANTHER" id="PTHR33711">
    <property type="entry name" value="DIOXYGENASE, PUTATIVE (AFU_ORTHOLOGUE AFUA_2G02910)-RELATED"/>
    <property type="match status" value="1"/>
</dbReference>
<evidence type="ECO:0000259" key="4">
    <source>
        <dbReference type="Pfam" id="PF00775"/>
    </source>
</evidence>
<keyword evidence="3 5" id="KW-0560">Oxidoreductase</keyword>
<evidence type="ECO:0000256" key="3">
    <source>
        <dbReference type="ARBA" id="ARBA00023002"/>
    </source>
</evidence>
<reference evidence="5" key="1">
    <citation type="submission" date="2018-06" db="EMBL/GenBank/DDBJ databases">
        <authorList>
            <person name="Zhirakovskaya E."/>
        </authorList>
    </citation>
    <scope>NUCLEOTIDE SEQUENCE</scope>
</reference>
<evidence type="ECO:0000256" key="1">
    <source>
        <dbReference type="ARBA" id="ARBA00007825"/>
    </source>
</evidence>
<dbReference type="AlphaFoldDB" id="A0A3B0YGR9"/>
<evidence type="ECO:0000313" key="5">
    <source>
        <dbReference type="EMBL" id="VAW75910.1"/>
    </source>
</evidence>
<organism evidence="5">
    <name type="scientific">hydrothermal vent metagenome</name>
    <dbReference type="NCBI Taxonomy" id="652676"/>
    <lineage>
        <taxon>unclassified sequences</taxon>
        <taxon>metagenomes</taxon>
        <taxon>ecological metagenomes</taxon>
    </lineage>
</organism>
<dbReference type="InterPro" id="IPR039387">
    <property type="entry name" value="3_4-PCD"/>
</dbReference>
<dbReference type="GO" id="GO:0008199">
    <property type="term" value="F:ferric iron binding"/>
    <property type="evidence" value="ECO:0007669"/>
    <property type="project" value="InterPro"/>
</dbReference>
<dbReference type="EMBL" id="UOFL01000094">
    <property type="protein sequence ID" value="VAW75910.1"/>
    <property type="molecule type" value="Genomic_DNA"/>
</dbReference>